<proteinExistence type="predicted"/>
<dbReference type="EMBL" id="JAVFWL010000004">
    <property type="protein sequence ID" value="KAK6747590.1"/>
    <property type="molecule type" value="Genomic_DNA"/>
</dbReference>
<name>A0ABR1DAR5_NECAM</name>
<evidence type="ECO:0000313" key="2">
    <source>
        <dbReference type="Proteomes" id="UP001303046"/>
    </source>
</evidence>
<organism evidence="1 2">
    <name type="scientific">Necator americanus</name>
    <name type="common">Human hookworm</name>
    <dbReference type="NCBI Taxonomy" id="51031"/>
    <lineage>
        <taxon>Eukaryota</taxon>
        <taxon>Metazoa</taxon>
        <taxon>Ecdysozoa</taxon>
        <taxon>Nematoda</taxon>
        <taxon>Chromadorea</taxon>
        <taxon>Rhabditida</taxon>
        <taxon>Rhabditina</taxon>
        <taxon>Rhabditomorpha</taxon>
        <taxon>Strongyloidea</taxon>
        <taxon>Ancylostomatidae</taxon>
        <taxon>Bunostominae</taxon>
        <taxon>Necator</taxon>
    </lineage>
</organism>
<comment type="caution">
    <text evidence="1">The sequence shown here is derived from an EMBL/GenBank/DDBJ whole genome shotgun (WGS) entry which is preliminary data.</text>
</comment>
<evidence type="ECO:0000313" key="1">
    <source>
        <dbReference type="EMBL" id="KAK6747590.1"/>
    </source>
</evidence>
<sequence length="79" mass="9114">MIALLNKDFNKRSAPNSQEVWNHHVCNQLDVTDELRNQLREKEESQPERSANQALHPSGVYKLVTLVVQDKDFVLNVSQ</sequence>
<accession>A0ABR1DAR5</accession>
<gene>
    <name evidence="1" type="primary">Necator_chrIV.g13946</name>
    <name evidence="1" type="ORF">RB195_000654</name>
</gene>
<keyword evidence="2" id="KW-1185">Reference proteome</keyword>
<protein>
    <submittedName>
        <fullName evidence="1">Uncharacterized protein</fullName>
    </submittedName>
</protein>
<dbReference type="Proteomes" id="UP001303046">
    <property type="component" value="Unassembled WGS sequence"/>
</dbReference>
<reference evidence="1 2" key="1">
    <citation type="submission" date="2023-08" db="EMBL/GenBank/DDBJ databases">
        <title>A Necator americanus chromosomal reference genome.</title>
        <authorList>
            <person name="Ilik V."/>
            <person name="Petrzelkova K.J."/>
            <person name="Pardy F."/>
            <person name="Fuh T."/>
            <person name="Niatou-Singa F.S."/>
            <person name="Gouil Q."/>
            <person name="Baker L."/>
            <person name="Ritchie M.E."/>
            <person name="Jex A.R."/>
            <person name="Gazzola D."/>
            <person name="Li H."/>
            <person name="Toshio Fujiwara R."/>
            <person name="Zhan B."/>
            <person name="Aroian R.V."/>
            <person name="Pafco B."/>
            <person name="Schwarz E.M."/>
        </authorList>
    </citation>
    <scope>NUCLEOTIDE SEQUENCE [LARGE SCALE GENOMIC DNA]</scope>
    <source>
        <strain evidence="1 2">Aroian</strain>
        <tissue evidence="1">Whole animal</tissue>
    </source>
</reference>